<dbReference type="PANTHER" id="PTHR46305:SF3">
    <property type="entry name" value="NADPH:QUINONE OXIDOREDUCTASE MDAB"/>
    <property type="match status" value="1"/>
</dbReference>
<dbReference type="OrthoDB" id="652200at2"/>
<proteinExistence type="inferred from homology"/>
<name>A0A7K0FWW5_9SPHI</name>
<evidence type="ECO:0000313" key="7">
    <source>
        <dbReference type="Proteomes" id="UP000487757"/>
    </source>
</evidence>
<dbReference type="AlphaFoldDB" id="A0A7K0FWW5"/>
<dbReference type="SUPFAM" id="SSF52218">
    <property type="entry name" value="Flavoproteins"/>
    <property type="match status" value="1"/>
</dbReference>
<keyword evidence="3" id="KW-0274">FAD</keyword>
<accession>A0A7K0FWW5</accession>
<keyword evidence="7" id="KW-1185">Reference proteome</keyword>
<dbReference type="InterPro" id="IPR052397">
    <property type="entry name" value="NADPH-QR_MdaB"/>
</dbReference>
<sequence length="198" mass="22608">MTKIFIINAGEHFLHARGKFNTAVTAITTGYFSSRTDAPDIQVTTLKNGYLVMEEVEKYKWADLIIYHTPIWWFNIPHGLKRYFEVLSAGRLNGLSKGDGRSSENPAINYGTGGRLTQKPYLVTASMNAPENAFTAQGGFFSQHSVDDGILFGFHRMHAYMGMRKLESFHFYDLIKNANTTEYLNQYKLHLEKINRII</sequence>
<evidence type="ECO:0000256" key="2">
    <source>
        <dbReference type="ARBA" id="ARBA00022630"/>
    </source>
</evidence>
<keyword evidence="2" id="KW-0285">Flavoprotein</keyword>
<evidence type="ECO:0000259" key="5">
    <source>
        <dbReference type="Pfam" id="PF02525"/>
    </source>
</evidence>
<reference evidence="6 7" key="1">
    <citation type="submission" date="2019-11" db="EMBL/GenBank/DDBJ databases">
        <title>Pedobacter petrophilus genome.</title>
        <authorList>
            <person name="Feldbauer M.J."/>
            <person name="Newman J.D."/>
        </authorList>
    </citation>
    <scope>NUCLEOTIDE SEQUENCE [LARGE SCALE GENOMIC DNA]</scope>
    <source>
        <strain evidence="6 7">LMG 29686</strain>
    </source>
</reference>
<evidence type="ECO:0000256" key="4">
    <source>
        <dbReference type="ARBA" id="ARBA00037981"/>
    </source>
</evidence>
<dbReference type="Proteomes" id="UP000487757">
    <property type="component" value="Unassembled WGS sequence"/>
</dbReference>
<evidence type="ECO:0000256" key="3">
    <source>
        <dbReference type="ARBA" id="ARBA00022827"/>
    </source>
</evidence>
<protein>
    <submittedName>
        <fullName evidence="6">NADPH quinone reductase MdaB</fullName>
    </submittedName>
</protein>
<organism evidence="6 7">
    <name type="scientific">Pedobacter petrophilus</name>
    <dbReference type="NCBI Taxonomy" id="1908241"/>
    <lineage>
        <taxon>Bacteria</taxon>
        <taxon>Pseudomonadati</taxon>
        <taxon>Bacteroidota</taxon>
        <taxon>Sphingobacteriia</taxon>
        <taxon>Sphingobacteriales</taxon>
        <taxon>Sphingobacteriaceae</taxon>
        <taxon>Pedobacter</taxon>
    </lineage>
</organism>
<comment type="cofactor">
    <cofactor evidence="1">
        <name>FAD</name>
        <dbReference type="ChEBI" id="CHEBI:57692"/>
    </cofactor>
</comment>
<dbReference type="InterPro" id="IPR029039">
    <property type="entry name" value="Flavoprotein-like_sf"/>
</dbReference>
<dbReference type="PANTHER" id="PTHR46305">
    <property type="match status" value="1"/>
</dbReference>
<dbReference type="InterPro" id="IPR003680">
    <property type="entry name" value="Flavodoxin_fold"/>
</dbReference>
<dbReference type="EMBL" id="WKKH01000007">
    <property type="protein sequence ID" value="MRX75700.1"/>
    <property type="molecule type" value="Genomic_DNA"/>
</dbReference>
<evidence type="ECO:0000256" key="1">
    <source>
        <dbReference type="ARBA" id="ARBA00001974"/>
    </source>
</evidence>
<comment type="caution">
    <text evidence="6">The sequence shown here is derived from an EMBL/GenBank/DDBJ whole genome shotgun (WGS) entry which is preliminary data.</text>
</comment>
<gene>
    <name evidence="6" type="ORF">GJU39_06330</name>
</gene>
<comment type="similarity">
    <text evidence="4">Belongs to the oxidoreductase MdaB family.</text>
</comment>
<evidence type="ECO:0000313" key="6">
    <source>
        <dbReference type="EMBL" id="MRX75700.1"/>
    </source>
</evidence>
<dbReference type="Pfam" id="PF02525">
    <property type="entry name" value="Flavodoxin_2"/>
    <property type="match status" value="1"/>
</dbReference>
<dbReference type="Gene3D" id="3.40.50.360">
    <property type="match status" value="1"/>
</dbReference>
<feature type="domain" description="Flavodoxin-like fold" evidence="5">
    <location>
        <begin position="32"/>
        <end position="188"/>
    </location>
</feature>